<gene>
    <name evidence="1" type="ORF">UFOVP1387_2</name>
</gene>
<proteinExistence type="predicted"/>
<evidence type="ECO:0000313" key="1">
    <source>
        <dbReference type="EMBL" id="CAB4203745.1"/>
    </source>
</evidence>
<reference evidence="1" key="1">
    <citation type="submission" date="2020-05" db="EMBL/GenBank/DDBJ databases">
        <authorList>
            <person name="Chiriac C."/>
            <person name="Salcher M."/>
            <person name="Ghai R."/>
            <person name="Kavagutti S V."/>
        </authorList>
    </citation>
    <scope>NUCLEOTIDE SEQUENCE</scope>
</reference>
<protein>
    <submittedName>
        <fullName evidence="1">Uncharacterized protein</fullName>
    </submittedName>
</protein>
<sequence length="74" mass="8005">MTDKANTIGQALVPVDQTLIVITLTVAVPNYFCDDHSEQAHDAALDQIMTLITSDDEITVLGYDFKPLTLIVGA</sequence>
<organism evidence="1">
    <name type="scientific">uncultured Caudovirales phage</name>
    <dbReference type="NCBI Taxonomy" id="2100421"/>
    <lineage>
        <taxon>Viruses</taxon>
        <taxon>Duplodnaviria</taxon>
        <taxon>Heunggongvirae</taxon>
        <taxon>Uroviricota</taxon>
        <taxon>Caudoviricetes</taxon>
        <taxon>Peduoviridae</taxon>
        <taxon>Maltschvirus</taxon>
        <taxon>Maltschvirus maltsch</taxon>
    </lineage>
</organism>
<name>A0A6J5S5G4_9CAUD</name>
<accession>A0A6J5S5G4</accession>
<dbReference type="EMBL" id="LR797337">
    <property type="protein sequence ID" value="CAB4203745.1"/>
    <property type="molecule type" value="Genomic_DNA"/>
</dbReference>